<evidence type="ECO:0000259" key="4">
    <source>
        <dbReference type="PROSITE" id="PS50110"/>
    </source>
</evidence>
<reference evidence="6 7" key="1">
    <citation type="submission" date="2019-06" db="EMBL/GenBank/DDBJ databases">
        <title>Whole genome sequence for Rhodospirillaceae sp. R148.</title>
        <authorList>
            <person name="Wang G."/>
        </authorList>
    </citation>
    <scope>NUCLEOTIDE SEQUENCE [LARGE SCALE GENOMIC DNA]</scope>
    <source>
        <strain evidence="6 7">R148</strain>
    </source>
</reference>
<dbReference type="FunFam" id="3.40.50.2300:FF:000574">
    <property type="entry name" value="Response regulator PleD"/>
    <property type="match status" value="1"/>
</dbReference>
<dbReference type="SUPFAM" id="SSF52172">
    <property type="entry name" value="CheY-like"/>
    <property type="match status" value="2"/>
</dbReference>
<dbReference type="AlphaFoldDB" id="A0A545TTU0"/>
<evidence type="ECO:0000256" key="3">
    <source>
        <dbReference type="PROSITE-ProRule" id="PRU00169"/>
    </source>
</evidence>
<evidence type="ECO:0000313" key="6">
    <source>
        <dbReference type="EMBL" id="TQV80648.1"/>
    </source>
</evidence>
<comment type="caution">
    <text evidence="6">The sequence shown here is derived from an EMBL/GenBank/DDBJ whole genome shotgun (WGS) entry which is preliminary data.</text>
</comment>
<dbReference type="SMART" id="SM00267">
    <property type="entry name" value="GGDEF"/>
    <property type="match status" value="1"/>
</dbReference>
<dbReference type="PROSITE" id="PS50887">
    <property type="entry name" value="GGDEF"/>
    <property type="match status" value="1"/>
</dbReference>
<dbReference type="GO" id="GO:0005886">
    <property type="term" value="C:plasma membrane"/>
    <property type="evidence" value="ECO:0007669"/>
    <property type="project" value="TreeGrafter"/>
</dbReference>
<dbReference type="PANTHER" id="PTHR45138">
    <property type="entry name" value="REGULATORY COMPONENTS OF SENSORY TRANSDUCTION SYSTEM"/>
    <property type="match status" value="1"/>
</dbReference>
<dbReference type="RefSeq" id="WP_142896362.1">
    <property type="nucleotide sequence ID" value="NZ_ML660054.1"/>
</dbReference>
<evidence type="ECO:0000313" key="7">
    <source>
        <dbReference type="Proteomes" id="UP000315252"/>
    </source>
</evidence>
<dbReference type="GO" id="GO:0052621">
    <property type="term" value="F:diguanylate cyclase activity"/>
    <property type="evidence" value="ECO:0007669"/>
    <property type="project" value="UniProtKB-EC"/>
</dbReference>
<dbReference type="GO" id="GO:0043709">
    <property type="term" value="P:cell adhesion involved in single-species biofilm formation"/>
    <property type="evidence" value="ECO:0007669"/>
    <property type="project" value="TreeGrafter"/>
</dbReference>
<dbReference type="InterPro" id="IPR050469">
    <property type="entry name" value="Diguanylate_Cyclase"/>
</dbReference>
<gene>
    <name evidence="6" type="ORF">FKG95_10830</name>
</gene>
<protein>
    <recommendedName>
        <fullName evidence="1">diguanylate cyclase</fullName>
        <ecNumber evidence="1">2.7.7.65</ecNumber>
    </recommendedName>
</protein>
<sequence>MTARILVVDDIPANVKLLEAKLMAEYFEVLSASDGPTALEVATQEMPDLVLLDVMMPGMDGFEVCTRLKSSPETSHIPVVMVTALSDVSDRVRGLEAGADDFLTKPVNDIALFARVRSLARLKVMMDELRVRQAASGRDPVLEQKKLGSEEETANARILLAEANELVAEKVVGYLSEAGHTIDRRTNVAEALELGCRESYDLMIVSLFLGDEDGLRLCSQFRTQEETRHVPILLVLEEENLPQLAKGLDLGVTDYLIKPIDSNELRARSRTQIRRRRYHDMLREMLQQSVSLAYTDGLTGVYNRRYMNAHLDRKIMEIAESAKPVSVMLFDIDKFKDVNDTHGHAAGDAILKSLSLRVADSIRDFDLLARYGGEEFVVIMPDTASVIAITIAERVRRRVAEEKFQTVELGDPLEVTISIGVATTTDPMEIADSLLARADAALYQAKRSGRNRVVAAQPLTQAEREPVIAQIVSNNDQSKVS</sequence>
<dbReference type="EMBL" id="VHSH01000003">
    <property type="protein sequence ID" value="TQV80648.1"/>
    <property type="molecule type" value="Genomic_DNA"/>
</dbReference>
<dbReference type="InterPro" id="IPR029787">
    <property type="entry name" value="Nucleotide_cyclase"/>
</dbReference>
<dbReference type="Gene3D" id="3.30.70.270">
    <property type="match status" value="1"/>
</dbReference>
<dbReference type="InterPro" id="IPR001789">
    <property type="entry name" value="Sig_transdc_resp-reg_receiver"/>
</dbReference>
<keyword evidence="3" id="KW-0597">Phosphoprotein</keyword>
<dbReference type="CDD" id="cd17538">
    <property type="entry name" value="REC_D1_PleD-like"/>
    <property type="match status" value="1"/>
</dbReference>
<dbReference type="InterPro" id="IPR000160">
    <property type="entry name" value="GGDEF_dom"/>
</dbReference>
<comment type="caution">
    <text evidence="3">Lacks conserved residue(s) required for the propagation of feature annotation.</text>
</comment>
<accession>A0A545TTU0</accession>
<dbReference type="PROSITE" id="PS50110">
    <property type="entry name" value="RESPONSE_REGULATORY"/>
    <property type="match status" value="2"/>
</dbReference>
<name>A0A545TTU0_9PROT</name>
<dbReference type="SUPFAM" id="SSF55073">
    <property type="entry name" value="Nucleotide cyclase"/>
    <property type="match status" value="1"/>
</dbReference>
<dbReference type="EC" id="2.7.7.65" evidence="1"/>
<dbReference type="SMART" id="SM00448">
    <property type="entry name" value="REC"/>
    <property type="match status" value="2"/>
</dbReference>
<dbReference type="Pfam" id="PF00990">
    <property type="entry name" value="GGDEF"/>
    <property type="match status" value="1"/>
</dbReference>
<comment type="catalytic activity">
    <reaction evidence="2">
        <text>2 GTP = 3',3'-c-di-GMP + 2 diphosphate</text>
        <dbReference type="Rhea" id="RHEA:24898"/>
        <dbReference type="ChEBI" id="CHEBI:33019"/>
        <dbReference type="ChEBI" id="CHEBI:37565"/>
        <dbReference type="ChEBI" id="CHEBI:58805"/>
        <dbReference type="EC" id="2.7.7.65"/>
    </reaction>
</comment>
<feature type="modified residue" description="4-aspartylphosphate" evidence="3">
    <location>
        <position position="53"/>
    </location>
</feature>
<keyword evidence="7" id="KW-1185">Reference proteome</keyword>
<dbReference type="GO" id="GO:0000160">
    <property type="term" value="P:phosphorelay signal transduction system"/>
    <property type="evidence" value="ECO:0007669"/>
    <property type="project" value="InterPro"/>
</dbReference>
<feature type="domain" description="Response regulatory" evidence="4">
    <location>
        <begin position="157"/>
        <end position="273"/>
    </location>
</feature>
<dbReference type="Pfam" id="PF00072">
    <property type="entry name" value="Response_reg"/>
    <property type="match status" value="2"/>
</dbReference>
<dbReference type="FunFam" id="3.30.70.270:FF:000001">
    <property type="entry name" value="Diguanylate cyclase domain protein"/>
    <property type="match status" value="1"/>
</dbReference>
<dbReference type="PANTHER" id="PTHR45138:SF9">
    <property type="entry name" value="DIGUANYLATE CYCLASE DGCM-RELATED"/>
    <property type="match status" value="1"/>
</dbReference>
<dbReference type="NCBIfam" id="TIGR00254">
    <property type="entry name" value="GGDEF"/>
    <property type="match status" value="1"/>
</dbReference>
<dbReference type="GO" id="GO:1902201">
    <property type="term" value="P:negative regulation of bacterial-type flagellum-dependent cell motility"/>
    <property type="evidence" value="ECO:0007669"/>
    <property type="project" value="TreeGrafter"/>
</dbReference>
<evidence type="ECO:0000256" key="2">
    <source>
        <dbReference type="ARBA" id="ARBA00034247"/>
    </source>
</evidence>
<proteinExistence type="predicted"/>
<feature type="domain" description="Response regulatory" evidence="4">
    <location>
        <begin position="4"/>
        <end position="120"/>
    </location>
</feature>
<feature type="domain" description="GGDEF" evidence="5">
    <location>
        <begin position="323"/>
        <end position="458"/>
    </location>
</feature>
<evidence type="ECO:0000256" key="1">
    <source>
        <dbReference type="ARBA" id="ARBA00012528"/>
    </source>
</evidence>
<dbReference type="InterPro" id="IPR043128">
    <property type="entry name" value="Rev_trsase/Diguanyl_cyclase"/>
</dbReference>
<organism evidence="6 7">
    <name type="scientific">Denitrobaculum tricleocarpae</name>
    <dbReference type="NCBI Taxonomy" id="2591009"/>
    <lineage>
        <taxon>Bacteria</taxon>
        <taxon>Pseudomonadati</taxon>
        <taxon>Pseudomonadota</taxon>
        <taxon>Alphaproteobacteria</taxon>
        <taxon>Rhodospirillales</taxon>
        <taxon>Rhodospirillaceae</taxon>
        <taxon>Denitrobaculum</taxon>
    </lineage>
</organism>
<dbReference type="OrthoDB" id="9812260at2"/>
<evidence type="ECO:0000259" key="5">
    <source>
        <dbReference type="PROSITE" id="PS50887"/>
    </source>
</evidence>
<dbReference type="Gene3D" id="3.40.50.2300">
    <property type="match status" value="2"/>
</dbReference>
<dbReference type="CDD" id="cd01949">
    <property type="entry name" value="GGDEF"/>
    <property type="match status" value="1"/>
</dbReference>
<dbReference type="NCBIfam" id="NF007135">
    <property type="entry name" value="PRK09581.1"/>
    <property type="match status" value="1"/>
</dbReference>
<dbReference type="InterPro" id="IPR011006">
    <property type="entry name" value="CheY-like_superfamily"/>
</dbReference>
<dbReference type="Proteomes" id="UP000315252">
    <property type="component" value="Unassembled WGS sequence"/>
</dbReference>